<feature type="transmembrane region" description="Helical" evidence="7">
    <location>
        <begin position="162"/>
        <end position="194"/>
    </location>
</feature>
<dbReference type="AlphaFoldDB" id="A0A1G2D0W1"/>
<dbReference type="InterPro" id="IPR000045">
    <property type="entry name" value="Prepilin_IV_endopep_pep"/>
</dbReference>
<comment type="caution">
    <text evidence="10">The sequence shown here is derived from an EMBL/GenBank/DDBJ whole genome shotgun (WGS) entry which is preliminary data.</text>
</comment>
<name>A0A1G2D0W1_9BACT</name>
<evidence type="ECO:0000313" key="10">
    <source>
        <dbReference type="EMBL" id="OGZ07102.1"/>
    </source>
</evidence>
<feature type="domain" description="Prepilin type IV endopeptidase peptidase" evidence="8">
    <location>
        <begin position="118"/>
        <end position="232"/>
    </location>
</feature>
<evidence type="ECO:0000259" key="8">
    <source>
        <dbReference type="Pfam" id="PF01478"/>
    </source>
</evidence>
<evidence type="ECO:0000256" key="7">
    <source>
        <dbReference type="SAM" id="Phobius"/>
    </source>
</evidence>
<evidence type="ECO:0000256" key="6">
    <source>
        <dbReference type="ARBA" id="ARBA00023136"/>
    </source>
</evidence>
<dbReference type="Pfam" id="PF06750">
    <property type="entry name" value="A24_N_bact"/>
    <property type="match status" value="1"/>
</dbReference>
<protein>
    <recommendedName>
        <fullName evidence="12">Peptidase A24A N-terminal domain-containing protein</fullName>
    </recommendedName>
</protein>
<evidence type="ECO:0008006" key="12">
    <source>
        <dbReference type="Google" id="ProtNLM"/>
    </source>
</evidence>
<proteinExistence type="inferred from homology"/>
<feature type="transmembrane region" description="Helical" evidence="7">
    <location>
        <begin position="74"/>
        <end position="93"/>
    </location>
</feature>
<organism evidence="10 11">
    <name type="scientific">Candidatus Lloydbacteria bacterium RIFCSPHIGHO2_02_FULL_50_13</name>
    <dbReference type="NCBI Taxonomy" id="1798661"/>
    <lineage>
        <taxon>Bacteria</taxon>
        <taxon>Candidatus Lloydiibacteriota</taxon>
    </lineage>
</organism>
<keyword evidence="6 7" id="KW-0472">Membrane</keyword>
<evidence type="ECO:0000259" key="9">
    <source>
        <dbReference type="Pfam" id="PF06750"/>
    </source>
</evidence>
<comment type="subcellular location">
    <subcellularLocation>
        <location evidence="1">Cell membrane</location>
        <topology evidence="1">Multi-pass membrane protein</topology>
    </subcellularLocation>
</comment>
<gene>
    <name evidence="10" type="ORF">A3D65_00625</name>
</gene>
<feature type="transmembrane region" description="Helical" evidence="7">
    <location>
        <begin position="138"/>
        <end position="156"/>
    </location>
</feature>
<evidence type="ECO:0000256" key="1">
    <source>
        <dbReference type="ARBA" id="ARBA00004651"/>
    </source>
</evidence>
<evidence type="ECO:0000256" key="2">
    <source>
        <dbReference type="ARBA" id="ARBA00005801"/>
    </source>
</evidence>
<dbReference type="GO" id="GO:0005886">
    <property type="term" value="C:plasma membrane"/>
    <property type="evidence" value="ECO:0007669"/>
    <property type="project" value="UniProtKB-SubCell"/>
</dbReference>
<feature type="transmembrane region" description="Helical" evidence="7">
    <location>
        <begin position="105"/>
        <end position="126"/>
    </location>
</feature>
<accession>A0A1G2D0W1</accession>
<reference evidence="10 11" key="1">
    <citation type="journal article" date="2016" name="Nat. Commun.">
        <title>Thousands of microbial genomes shed light on interconnected biogeochemical processes in an aquifer system.</title>
        <authorList>
            <person name="Anantharaman K."/>
            <person name="Brown C.T."/>
            <person name="Hug L.A."/>
            <person name="Sharon I."/>
            <person name="Castelle C.J."/>
            <person name="Probst A.J."/>
            <person name="Thomas B.C."/>
            <person name="Singh A."/>
            <person name="Wilkins M.J."/>
            <person name="Karaoz U."/>
            <person name="Brodie E.L."/>
            <person name="Williams K.H."/>
            <person name="Hubbard S.S."/>
            <person name="Banfield J.F."/>
        </authorList>
    </citation>
    <scope>NUCLEOTIDE SEQUENCE [LARGE SCALE GENOMIC DNA]</scope>
</reference>
<feature type="transmembrane region" description="Helical" evidence="7">
    <location>
        <begin position="206"/>
        <end position="231"/>
    </location>
</feature>
<dbReference type="InterPro" id="IPR050882">
    <property type="entry name" value="Prepilin_peptidase/N-MTase"/>
</dbReference>
<evidence type="ECO:0000256" key="4">
    <source>
        <dbReference type="ARBA" id="ARBA00022692"/>
    </source>
</evidence>
<feature type="transmembrane region" description="Helical" evidence="7">
    <location>
        <begin position="6"/>
        <end position="27"/>
    </location>
</feature>
<dbReference type="PANTHER" id="PTHR30487:SF0">
    <property type="entry name" value="PREPILIN LEADER PEPTIDASE_N-METHYLTRANSFERASE-RELATED"/>
    <property type="match status" value="1"/>
</dbReference>
<feature type="domain" description="Prepilin peptidase A24 N-terminal" evidence="9">
    <location>
        <begin position="14"/>
        <end position="93"/>
    </location>
</feature>
<sequence>MLLYPWVLGTLVFILGTIIGSFLNVLIYRMGSGAGLSGRSRCLSCGKTLTVRMLIPLVSYILQRGRCAYCGAKLSIQYPLVEAATGALLLLAWQTHGIDPFASDILQITLFFLDAAIWSTLLTVIVYDLKHKIIPDRLSFLFALCAGAALFLKWQWGLLAPVFLPFLGVFIPVWLDALAGPLLALPFALLWFLSGGRAMGLGDAKLAWGLGWFLGFSGGISAVVLAFWLAFFPSIFLLFLRRKRFTMKSEVPFAPFLILGTTIVYALGVDILRWTL</sequence>
<dbReference type="PANTHER" id="PTHR30487">
    <property type="entry name" value="TYPE 4 PREPILIN-LIKE PROTEINS LEADER PEPTIDE-PROCESSING ENZYME"/>
    <property type="match status" value="1"/>
</dbReference>
<dbReference type="STRING" id="1798661.A3D65_00625"/>
<evidence type="ECO:0000256" key="5">
    <source>
        <dbReference type="ARBA" id="ARBA00022989"/>
    </source>
</evidence>
<dbReference type="GO" id="GO:0006465">
    <property type="term" value="P:signal peptide processing"/>
    <property type="evidence" value="ECO:0007669"/>
    <property type="project" value="TreeGrafter"/>
</dbReference>
<dbReference type="InterPro" id="IPR010627">
    <property type="entry name" value="Prepilin_pept_A24_N"/>
</dbReference>
<dbReference type="Gene3D" id="1.20.120.1220">
    <property type="match status" value="1"/>
</dbReference>
<comment type="similarity">
    <text evidence="2">Belongs to the peptidase A24 family.</text>
</comment>
<feature type="transmembrane region" description="Helical" evidence="7">
    <location>
        <begin position="251"/>
        <end position="272"/>
    </location>
</feature>
<dbReference type="Pfam" id="PF01478">
    <property type="entry name" value="Peptidase_A24"/>
    <property type="match status" value="1"/>
</dbReference>
<keyword evidence="4 7" id="KW-0812">Transmembrane</keyword>
<evidence type="ECO:0000256" key="3">
    <source>
        <dbReference type="ARBA" id="ARBA00022475"/>
    </source>
</evidence>
<dbReference type="GO" id="GO:0004190">
    <property type="term" value="F:aspartic-type endopeptidase activity"/>
    <property type="evidence" value="ECO:0007669"/>
    <property type="project" value="InterPro"/>
</dbReference>
<keyword evidence="5 7" id="KW-1133">Transmembrane helix</keyword>
<keyword evidence="3" id="KW-1003">Cell membrane</keyword>
<dbReference type="Proteomes" id="UP000177996">
    <property type="component" value="Unassembled WGS sequence"/>
</dbReference>
<dbReference type="EMBL" id="MHLL01000069">
    <property type="protein sequence ID" value="OGZ07102.1"/>
    <property type="molecule type" value="Genomic_DNA"/>
</dbReference>
<evidence type="ECO:0000313" key="11">
    <source>
        <dbReference type="Proteomes" id="UP000177996"/>
    </source>
</evidence>